<evidence type="ECO:0000313" key="3">
    <source>
        <dbReference type="Proteomes" id="UP001168877"/>
    </source>
</evidence>
<feature type="compositionally biased region" description="Basic and acidic residues" evidence="1">
    <location>
        <begin position="58"/>
        <end position="68"/>
    </location>
</feature>
<protein>
    <submittedName>
        <fullName evidence="2">Uncharacterized protein</fullName>
    </submittedName>
</protein>
<reference evidence="2" key="1">
    <citation type="journal article" date="2022" name="Plant J.">
        <title>Strategies of tolerance reflected in two North American maple genomes.</title>
        <authorList>
            <person name="McEvoy S.L."/>
            <person name="Sezen U.U."/>
            <person name="Trouern-Trend A."/>
            <person name="McMahon S.M."/>
            <person name="Schaberg P.G."/>
            <person name="Yang J."/>
            <person name="Wegrzyn J.L."/>
            <person name="Swenson N.G."/>
        </authorList>
    </citation>
    <scope>NUCLEOTIDE SEQUENCE</scope>
    <source>
        <strain evidence="2">NS2018</strain>
    </source>
</reference>
<sequence>MGVSNSEILLSEKDLNACLELNNFLTSNARGPTTTTLDQFEECRIAPPVTPQVEEENVFDKREDREQGQEQQQQQEDKCRFLNLKSCDLKIKLPTKYSLAEFKVEENEDDDDDGVGFKTPKSPHHKIPPVLECPPAPRKPKSFPLMMITKRKLPAAAAAKRRIILHDLSNEIEAMFPPVLLADLGNKIKKEEGWPLGLQPLNLRVGLVGNHGDFSGSVSFNTLITGSPTSSTDSSSDLDTESTGSFFHDRSITLGSLIGVSSIFELSKRSIRGRKTEAVKEKKRSNNRRPRRAWLFSLCSRDSTAIAENVNNNNNNNPPSLGHFLAVERRVANNNNNGCRMNQLISPNIYYGPDELALTQPNMEPNSLFVDGRIAPPPPRSNADDERRNNGGLLDNHGNGYCGVPVLFSCMCGQSSSH</sequence>
<feature type="region of interest" description="Disordered" evidence="1">
    <location>
        <begin position="44"/>
        <end position="76"/>
    </location>
</feature>
<dbReference type="PANTHER" id="PTHR33544">
    <property type="entry name" value="DUF4005 DOMAIN-CONTAINING PROTEIN-RELATED"/>
    <property type="match status" value="1"/>
</dbReference>
<name>A0AA39W8F0_ACESA</name>
<dbReference type="PANTHER" id="PTHR33544:SF5">
    <property type="entry name" value="DUF4005 DOMAIN-CONTAINING PROTEIN"/>
    <property type="match status" value="1"/>
</dbReference>
<accession>A0AA39W8F0</accession>
<dbReference type="EMBL" id="JAUESC010000002">
    <property type="protein sequence ID" value="KAK0606431.1"/>
    <property type="molecule type" value="Genomic_DNA"/>
</dbReference>
<evidence type="ECO:0000313" key="2">
    <source>
        <dbReference type="EMBL" id="KAK0606431.1"/>
    </source>
</evidence>
<dbReference type="Proteomes" id="UP001168877">
    <property type="component" value="Unassembled WGS sequence"/>
</dbReference>
<dbReference type="InterPro" id="IPR040344">
    <property type="entry name" value="At3g17950-like"/>
</dbReference>
<reference evidence="2" key="2">
    <citation type="submission" date="2023-06" db="EMBL/GenBank/DDBJ databases">
        <authorList>
            <person name="Swenson N.G."/>
            <person name="Wegrzyn J.L."/>
            <person name="Mcevoy S.L."/>
        </authorList>
    </citation>
    <scope>NUCLEOTIDE SEQUENCE</scope>
    <source>
        <strain evidence="2">NS2018</strain>
        <tissue evidence="2">Leaf</tissue>
    </source>
</reference>
<gene>
    <name evidence="2" type="ORF">LWI29_037656</name>
</gene>
<evidence type="ECO:0000256" key="1">
    <source>
        <dbReference type="SAM" id="MobiDB-lite"/>
    </source>
</evidence>
<keyword evidence="3" id="KW-1185">Reference proteome</keyword>
<organism evidence="2 3">
    <name type="scientific">Acer saccharum</name>
    <name type="common">Sugar maple</name>
    <dbReference type="NCBI Taxonomy" id="4024"/>
    <lineage>
        <taxon>Eukaryota</taxon>
        <taxon>Viridiplantae</taxon>
        <taxon>Streptophyta</taxon>
        <taxon>Embryophyta</taxon>
        <taxon>Tracheophyta</taxon>
        <taxon>Spermatophyta</taxon>
        <taxon>Magnoliopsida</taxon>
        <taxon>eudicotyledons</taxon>
        <taxon>Gunneridae</taxon>
        <taxon>Pentapetalae</taxon>
        <taxon>rosids</taxon>
        <taxon>malvids</taxon>
        <taxon>Sapindales</taxon>
        <taxon>Sapindaceae</taxon>
        <taxon>Hippocastanoideae</taxon>
        <taxon>Acereae</taxon>
        <taxon>Acer</taxon>
    </lineage>
</organism>
<feature type="region of interest" description="Disordered" evidence="1">
    <location>
        <begin position="372"/>
        <end position="392"/>
    </location>
</feature>
<comment type="caution">
    <text evidence="2">The sequence shown here is derived from an EMBL/GenBank/DDBJ whole genome shotgun (WGS) entry which is preliminary data.</text>
</comment>
<dbReference type="AlphaFoldDB" id="A0AA39W8F0"/>
<proteinExistence type="predicted"/>